<feature type="transmembrane region" description="Helical" evidence="2">
    <location>
        <begin position="12"/>
        <end position="31"/>
    </location>
</feature>
<dbReference type="InterPro" id="IPR021522">
    <property type="entry name" value="MctB"/>
</dbReference>
<dbReference type="AlphaFoldDB" id="A0A3S9SZ25"/>
<keyword evidence="1" id="KW-0175">Coiled coil</keyword>
<keyword evidence="2" id="KW-0472">Membrane</keyword>
<dbReference type="GO" id="GO:0055070">
    <property type="term" value="P:copper ion homeostasis"/>
    <property type="evidence" value="ECO:0007669"/>
    <property type="project" value="InterPro"/>
</dbReference>
<protein>
    <recommendedName>
        <fullName evidence="5">Copper transporter</fullName>
    </recommendedName>
</protein>
<evidence type="ECO:0000313" key="4">
    <source>
        <dbReference type="Proteomes" id="UP000267250"/>
    </source>
</evidence>
<proteinExistence type="predicted"/>
<dbReference type="KEGG" id="aft:BBF96_09000"/>
<evidence type="ECO:0008006" key="5">
    <source>
        <dbReference type="Google" id="ProtNLM"/>
    </source>
</evidence>
<organism evidence="3 4">
    <name type="scientific">Anoxybacter fermentans</name>
    <dbReference type="NCBI Taxonomy" id="1323375"/>
    <lineage>
        <taxon>Bacteria</taxon>
        <taxon>Bacillati</taxon>
        <taxon>Bacillota</taxon>
        <taxon>Clostridia</taxon>
        <taxon>Halanaerobiales</taxon>
        <taxon>Anoxybacter</taxon>
    </lineage>
</organism>
<evidence type="ECO:0000256" key="1">
    <source>
        <dbReference type="SAM" id="Coils"/>
    </source>
</evidence>
<dbReference type="RefSeq" id="WP_127016852.1">
    <property type="nucleotide sequence ID" value="NZ_CP016379.1"/>
</dbReference>
<dbReference type="Pfam" id="PF11382">
    <property type="entry name" value="MctB"/>
    <property type="match status" value="1"/>
</dbReference>
<reference evidence="3 4" key="1">
    <citation type="submission" date="2016-07" db="EMBL/GenBank/DDBJ databases">
        <title>Genome and transcriptome analysis of iron-reducing fermentative bacteria Anoxybacter fermentans.</title>
        <authorList>
            <person name="Zeng X."/>
            <person name="Shao Z."/>
        </authorList>
    </citation>
    <scope>NUCLEOTIDE SEQUENCE [LARGE SCALE GENOMIC DNA]</scope>
    <source>
        <strain evidence="3 4">DY22613</strain>
    </source>
</reference>
<accession>A0A3S9SZ25</accession>
<dbReference type="Proteomes" id="UP000267250">
    <property type="component" value="Chromosome"/>
</dbReference>
<keyword evidence="4" id="KW-1185">Reference proteome</keyword>
<dbReference type="GO" id="GO:0016020">
    <property type="term" value="C:membrane"/>
    <property type="evidence" value="ECO:0007669"/>
    <property type="project" value="InterPro"/>
</dbReference>
<keyword evidence="2" id="KW-0812">Transmembrane</keyword>
<feature type="coiled-coil region" evidence="1">
    <location>
        <begin position="36"/>
        <end position="70"/>
    </location>
</feature>
<dbReference type="EMBL" id="CP016379">
    <property type="protein sequence ID" value="AZR73510.1"/>
    <property type="molecule type" value="Genomic_DNA"/>
</dbReference>
<evidence type="ECO:0000313" key="3">
    <source>
        <dbReference type="EMBL" id="AZR73510.1"/>
    </source>
</evidence>
<sequence length="200" mass="22887">MVIDIRYHLTTIIAIFLSLGIGILIGSAMIGDDGVVREQQKLIIQIEKDLKNLRNQNYQYRTKVISLEEMIVEQNQFIDQLFKDAIFERLRGLSCLLVQDEKSKHKYEELLKVLRNAGMEITEYSKLSVEEPAGWDICLLLAQGIPPVVEDIFSKEQIFQLSEKDLASKQGLYQLIKSLEELKLKIQGDEENDLSSNTGL</sequence>
<gene>
    <name evidence="3" type="ORF">BBF96_09000</name>
</gene>
<name>A0A3S9SZ25_9FIRM</name>
<evidence type="ECO:0000256" key="2">
    <source>
        <dbReference type="SAM" id="Phobius"/>
    </source>
</evidence>
<keyword evidence="2" id="KW-1133">Transmembrane helix</keyword>